<name>A0A642C1P8_BACOV</name>
<dbReference type="SUPFAM" id="SSF53335">
    <property type="entry name" value="S-adenosyl-L-methionine-dependent methyltransferases"/>
    <property type="match status" value="1"/>
</dbReference>
<dbReference type="EMBL" id="VWFO01000833">
    <property type="protein sequence ID" value="KAA4643445.1"/>
    <property type="molecule type" value="Genomic_DNA"/>
</dbReference>
<protein>
    <submittedName>
        <fullName evidence="1">DNA methyltransferase</fullName>
    </submittedName>
</protein>
<evidence type="ECO:0000313" key="1">
    <source>
        <dbReference type="EMBL" id="KAA4643445.1"/>
    </source>
</evidence>
<dbReference type="Proteomes" id="UP000435985">
    <property type="component" value="Unassembled WGS sequence"/>
</dbReference>
<reference evidence="1 2" key="1">
    <citation type="journal article" date="2019" name="Nat. Med.">
        <title>A library of human gut bacterial isolates paired with longitudinal multiomics data enables mechanistic microbiome research.</title>
        <authorList>
            <person name="Poyet M."/>
            <person name="Groussin M."/>
            <person name="Gibbons S.M."/>
            <person name="Avila-Pacheco J."/>
            <person name="Jiang X."/>
            <person name="Kearney S.M."/>
            <person name="Perrotta A.R."/>
            <person name="Berdy B."/>
            <person name="Zhao S."/>
            <person name="Lieberman T.D."/>
            <person name="Swanson P.K."/>
            <person name="Smith M."/>
            <person name="Roesemann S."/>
            <person name="Alexander J.E."/>
            <person name="Rich S.A."/>
            <person name="Livny J."/>
            <person name="Vlamakis H."/>
            <person name="Clish C."/>
            <person name="Bullock K."/>
            <person name="Deik A."/>
            <person name="Scott J."/>
            <person name="Pierce K.A."/>
            <person name="Xavier R.J."/>
            <person name="Alm E.J."/>
        </authorList>
    </citation>
    <scope>NUCLEOTIDE SEQUENCE [LARGE SCALE GENOMIC DNA]</scope>
    <source>
        <strain evidence="1 2">BIOML-A14</strain>
    </source>
</reference>
<dbReference type="Gene3D" id="3.40.50.150">
    <property type="entry name" value="Vaccinia Virus protein VP39"/>
    <property type="match status" value="1"/>
</dbReference>
<evidence type="ECO:0000313" key="2">
    <source>
        <dbReference type="Proteomes" id="UP000435985"/>
    </source>
</evidence>
<proteinExistence type="predicted"/>
<accession>A0A642C1P8</accession>
<sequence length="102" mass="11249">MLSSIIHNTDSFIASVPKLKRKKYGQFFTNMATANFMASLFCFDLTKPELHLLDAGAGTGILSAAVIDKLIQSGYTGRIYLTCYETDELVLPLLKSNLELAK</sequence>
<keyword evidence="1" id="KW-0489">Methyltransferase</keyword>
<dbReference type="InterPro" id="IPR029063">
    <property type="entry name" value="SAM-dependent_MTases_sf"/>
</dbReference>
<gene>
    <name evidence="1" type="ORF">F3B98_33910</name>
</gene>
<dbReference type="GO" id="GO:0032259">
    <property type="term" value="P:methylation"/>
    <property type="evidence" value="ECO:0007669"/>
    <property type="project" value="UniProtKB-KW"/>
</dbReference>
<dbReference type="AlphaFoldDB" id="A0A642C1P8"/>
<organism evidence="1 2">
    <name type="scientific">Bacteroides ovatus</name>
    <dbReference type="NCBI Taxonomy" id="28116"/>
    <lineage>
        <taxon>Bacteria</taxon>
        <taxon>Pseudomonadati</taxon>
        <taxon>Bacteroidota</taxon>
        <taxon>Bacteroidia</taxon>
        <taxon>Bacteroidales</taxon>
        <taxon>Bacteroidaceae</taxon>
        <taxon>Bacteroides</taxon>
    </lineage>
</organism>
<feature type="non-terminal residue" evidence="1">
    <location>
        <position position="102"/>
    </location>
</feature>
<dbReference type="GO" id="GO:0008168">
    <property type="term" value="F:methyltransferase activity"/>
    <property type="evidence" value="ECO:0007669"/>
    <property type="project" value="UniProtKB-KW"/>
</dbReference>
<comment type="caution">
    <text evidence="1">The sequence shown here is derived from an EMBL/GenBank/DDBJ whole genome shotgun (WGS) entry which is preliminary data.</text>
</comment>
<keyword evidence="1" id="KW-0808">Transferase</keyword>